<evidence type="ECO:0000313" key="2">
    <source>
        <dbReference type="EMBL" id="KRR18396.1"/>
    </source>
</evidence>
<dbReference type="Gene3D" id="3.40.960.10">
    <property type="entry name" value="VSR Endonuclease"/>
    <property type="match status" value="1"/>
</dbReference>
<sequence>MRGRNEKTIRIARRLRVNQTDAETVLWNRIRNRQIAGHKFARQVPIAGYICDFVCRELSLIVEVDGGQHSASTADAIRDCRLADDGYKVLRFWNNEVLGNIDGVLTTLQAELSDRAARSS</sequence>
<dbReference type="InterPro" id="IPR007569">
    <property type="entry name" value="DUF559"/>
</dbReference>
<dbReference type="InterPro" id="IPR047216">
    <property type="entry name" value="Endonuclease_DUF559_bact"/>
</dbReference>
<organism evidence="2 3">
    <name type="scientific">Bradyrhizobium lablabi</name>
    <dbReference type="NCBI Taxonomy" id="722472"/>
    <lineage>
        <taxon>Bacteria</taxon>
        <taxon>Pseudomonadati</taxon>
        <taxon>Pseudomonadota</taxon>
        <taxon>Alphaproteobacteria</taxon>
        <taxon>Hyphomicrobiales</taxon>
        <taxon>Nitrobacteraceae</taxon>
        <taxon>Bradyrhizobium</taxon>
    </lineage>
</organism>
<comment type="caution">
    <text evidence="2">The sequence shown here is derived from an EMBL/GenBank/DDBJ whole genome shotgun (WGS) entry which is preliminary data.</text>
</comment>
<dbReference type="OrthoDB" id="9798754at2"/>
<dbReference type="SUPFAM" id="SSF52980">
    <property type="entry name" value="Restriction endonuclease-like"/>
    <property type="match status" value="1"/>
</dbReference>
<reference evidence="2 3" key="1">
    <citation type="submission" date="2014-03" db="EMBL/GenBank/DDBJ databases">
        <title>Bradyrhizobium valentinum sp. nov., isolated from effective nodules of Lupinus mariae-josephae, a lupine endemic of basic-lime soils in Eastern Spain.</title>
        <authorList>
            <person name="Duran D."/>
            <person name="Rey L."/>
            <person name="Navarro A."/>
            <person name="Busquets A."/>
            <person name="Imperial J."/>
            <person name="Ruiz-Argueso T."/>
        </authorList>
    </citation>
    <scope>NUCLEOTIDE SEQUENCE [LARGE SCALE GENOMIC DNA]</scope>
    <source>
        <strain evidence="2 3">CCBAU 23086</strain>
    </source>
</reference>
<proteinExistence type="predicted"/>
<evidence type="ECO:0000313" key="3">
    <source>
        <dbReference type="Proteomes" id="UP000051660"/>
    </source>
</evidence>
<dbReference type="AlphaFoldDB" id="A0A0R3MEX4"/>
<feature type="domain" description="DUF559" evidence="1">
    <location>
        <begin position="9"/>
        <end position="112"/>
    </location>
</feature>
<dbReference type="PANTHER" id="PTHR38590">
    <property type="entry name" value="BLL0828 PROTEIN"/>
    <property type="match status" value="1"/>
</dbReference>
<gene>
    <name evidence="2" type="ORF">CQ14_30085</name>
</gene>
<dbReference type="PANTHER" id="PTHR38590:SF1">
    <property type="entry name" value="BLL0828 PROTEIN"/>
    <property type="match status" value="1"/>
</dbReference>
<name>A0A0R3MEX4_9BRAD</name>
<dbReference type="Proteomes" id="UP000051660">
    <property type="component" value="Unassembled WGS sequence"/>
</dbReference>
<dbReference type="RefSeq" id="WP_057861635.1">
    <property type="nucleotide sequence ID" value="NZ_LLYB01000106.1"/>
</dbReference>
<dbReference type="InterPro" id="IPR011335">
    <property type="entry name" value="Restrct_endonuc-II-like"/>
</dbReference>
<dbReference type="Pfam" id="PF04480">
    <property type="entry name" value="DUF559"/>
    <property type="match status" value="1"/>
</dbReference>
<dbReference type="GO" id="GO:0008168">
    <property type="term" value="F:methyltransferase activity"/>
    <property type="evidence" value="ECO:0007669"/>
    <property type="project" value="UniProtKB-KW"/>
</dbReference>
<accession>A0A0R3MEX4</accession>
<dbReference type="CDD" id="cd01038">
    <property type="entry name" value="Endonuclease_DUF559"/>
    <property type="match status" value="1"/>
</dbReference>
<protein>
    <submittedName>
        <fullName evidence="2">DNA methyltransferase</fullName>
    </submittedName>
</protein>
<dbReference type="EMBL" id="LLYB01000106">
    <property type="protein sequence ID" value="KRR18396.1"/>
    <property type="molecule type" value="Genomic_DNA"/>
</dbReference>
<keyword evidence="2" id="KW-0808">Transferase</keyword>
<evidence type="ECO:0000259" key="1">
    <source>
        <dbReference type="Pfam" id="PF04480"/>
    </source>
</evidence>
<keyword evidence="2" id="KW-0489">Methyltransferase</keyword>
<dbReference type="GO" id="GO:0032259">
    <property type="term" value="P:methylation"/>
    <property type="evidence" value="ECO:0007669"/>
    <property type="project" value="UniProtKB-KW"/>
</dbReference>